<dbReference type="EMBL" id="JACSQW010000004">
    <property type="protein sequence ID" value="MBD7894543.1"/>
    <property type="molecule type" value="Genomic_DNA"/>
</dbReference>
<reference evidence="2 3" key="1">
    <citation type="submission" date="2020-08" db="EMBL/GenBank/DDBJ databases">
        <title>A Genomic Blueprint of the Chicken Gut Microbiome.</title>
        <authorList>
            <person name="Gilroy R."/>
            <person name="Ravi A."/>
            <person name="Getino M."/>
            <person name="Pursley I."/>
            <person name="Horton D.L."/>
            <person name="Alikhan N.-F."/>
            <person name="Baker D."/>
            <person name="Gharbi K."/>
            <person name="Hall N."/>
            <person name="Watson M."/>
            <person name="Adriaenssens E.M."/>
            <person name="Foster-Nyarko E."/>
            <person name="Jarju S."/>
            <person name="Secka A."/>
            <person name="Antonio M."/>
            <person name="Oren A."/>
            <person name="Chaudhuri R."/>
            <person name="La Ragione R.M."/>
            <person name="Hildebrand F."/>
            <person name="Pallen M.J."/>
        </authorList>
    </citation>
    <scope>NUCLEOTIDE SEQUENCE [LARGE SCALE GENOMIC DNA]</scope>
    <source>
        <strain evidence="2 3">Sa3CUN2</strain>
    </source>
</reference>
<protein>
    <recommendedName>
        <fullName evidence="4">Transposase</fullName>
    </recommendedName>
</protein>
<dbReference type="RefSeq" id="WP_191683919.1">
    <property type="nucleotide sequence ID" value="NZ_JACSQW010000004.1"/>
</dbReference>
<evidence type="ECO:0000256" key="1">
    <source>
        <dbReference type="SAM" id="Coils"/>
    </source>
</evidence>
<feature type="coiled-coil region" evidence="1">
    <location>
        <begin position="7"/>
        <end position="44"/>
    </location>
</feature>
<name>A0ABR8PB70_9LACO</name>
<proteinExistence type="predicted"/>
<comment type="caution">
    <text evidence="2">The sequence shown here is derived from an EMBL/GenBank/DDBJ whole genome shotgun (WGS) entry which is preliminary data.</text>
</comment>
<dbReference type="Proteomes" id="UP000616837">
    <property type="component" value="Unassembled WGS sequence"/>
</dbReference>
<keyword evidence="1" id="KW-0175">Coiled coil</keyword>
<evidence type="ECO:0000313" key="3">
    <source>
        <dbReference type="Proteomes" id="UP000616837"/>
    </source>
</evidence>
<evidence type="ECO:0000313" key="2">
    <source>
        <dbReference type="EMBL" id="MBD7894543.1"/>
    </source>
</evidence>
<gene>
    <name evidence="2" type="ORF">H9564_02200</name>
</gene>
<accession>A0ABR8PB70</accession>
<keyword evidence="3" id="KW-1185">Reference proteome</keyword>
<sequence>METKGVLTKLAIRNANLEIEIATLQAQNDELKQKLADLQNNSKKK</sequence>
<organism evidence="2 3">
    <name type="scientific">Limosilactobacillus avistercoris</name>
    <dbReference type="NCBI Taxonomy" id="2762243"/>
    <lineage>
        <taxon>Bacteria</taxon>
        <taxon>Bacillati</taxon>
        <taxon>Bacillota</taxon>
        <taxon>Bacilli</taxon>
        <taxon>Lactobacillales</taxon>
        <taxon>Lactobacillaceae</taxon>
        <taxon>Limosilactobacillus</taxon>
    </lineage>
</organism>
<evidence type="ECO:0008006" key="4">
    <source>
        <dbReference type="Google" id="ProtNLM"/>
    </source>
</evidence>